<gene>
    <name evidence="6" type="ORF">C3L33_00364</name>
</gene>
<protein>
    <recommendedName>
        <fullName evidence="5">VQ domain-containing protein</fullName>
    </recommendedName>
</protein>
<dbReference type="PANTHER" id="PTHR33402">
    <property type="entry name" value="VQ MOTIF-CONTAINING PROTEIN 11-LIKE"/>
    <property type="match status" value="1"/>
</dbReference>
<dbReference type="AlphaFoldDB" id="A0A6A4MKK6"/>
<dbReference type="GO" id="GO:0005634">
    <property type="term" value="C:nucleus"/>
    <property type="evidence" value="ECO:0007669"/>
    <property type="project" value="UniProtKB-SubCell"/>
</dbReference>
<dbReference type="Proteomes" id="UP000428333">
    <property type="component" value="Linkage Group LG01"/>
</dbReference>
<organism evidence="6 7">
    <name type="scientific">Rhododendron williamsianum</name>
    <dbReference type="NCBI Taxonomy" id="262921"/>
    <lineage>
        <taxon>Eukaryota</taxon>
        <taxon>Viridiplantae</taxon>
        <taxon>Streptophyta</taxon>
        <taxon>Embryophyta</taxon>
        <taxon>Tracheophyta</taxon>
        <taxon>Spermatophyta</taxon>
        <taxon>Magnoliopsida</taxon>
        <taxon>eudicotyledons</taxon>
        <taxon>Gunneridae</taxon>
        <taxon>Pentapetalae</taxon>
        <taxon>asterids</taxon>
        <taxon>Ericales</taxon>
        <taxon>Ericaceae</taxon>
        <taxon>Ericoideae</taxon>
        <taxon>Rhodoreae</taxon>
        <taxon>Rhododendron</taxon>
    </lineage>
</organism>
<dbReference type="PANTHER" id="PTHR33402:SF19">
    <property type="entry name" value="VQ MOTIF-CONTAINING PROTEIN 11"/>
    <property type="match status" value="1"/>
</dbReference>
<feature type="non-terminal residue" evidence="6">
    <location>
        <position position="1"/>
    </location>
</feature>
<keyword evidence="2" id="KW-0597">Phosphoprotein</keyword>
<evidence type="ECO:0000313" key="6">
    <source>
        <dbReference type="EMBL" id="KAE9467731.1"/>
    </source>
</evidence>
<dbReference type="EMBL" id="QEFC01000014">
    <property type="protein sequence ID" value="KAE9467731.1"/>
    <property type="molecule type" value="Genomic_DNA"/>
</dbReference>
<accession>A0A6A4MKK6</accession>
<evidence type="ECO:0000256" key="2">
    <source>
        <dbReference type="ARBA" id="ARBA00022553"/>
    </source>
</evidence>
<dbReference type="InterPro" id="IPR008889">
    <property type="entry name" value="VQ"/>
</dbReference>
<evidence type="ECO:0000256" key="3">
    <source>
        <dbReference type="ARBA" id="ARBA00023242"/>
    </source>
</evidence>
<reference evidence="6 7" key="1">
    <citation type="journal article" date="2019" name="Genome Biol. Evol.">
        <title>The Rhododendron genome and chromosomal organization provide insight into shared whole-genome duplications across the heath family (Ericaceae).</title>
        <authorList>
            <person name="Soza V.L."/>
            <person name="Lindsley D."/>
            <person name="Waalkes A."/>
            <person name="Ramage E."/>
            <person name="Patwardhan R.P."/>
            <person name="Burton J.N."/>
            <person name="Adey A."/>
            <person name="Kumar A."/>
            <person name="Qiu R."/>
            <person name="Shendure J."/>
            <person name="Hall B."/>
        </authorList>
    </citation>
    <scope>NUCLEOTIDE SEQUENCE [LARGE SCALE GENOMIC DNA]</scope>
    <source>
        <strain evidence="6">RSF 1966-606</strain>
    </source>
</reference>
<sequence>MASSSHPNIIPNVSSPSTYDPTALPTNTTFVQADPTTFRAVVQKLTGAPYDPAAPKHPITLPARLAGKSPSGDMGPRRPPFKLHERRQSGGRKLEIKLNRGGGFPLGSRQAMVSPVSTLDAFARGSPRTPRSPVDEEERAIAEKGFYLHRSPLSTPRGKVVERGLNSSSVLTLVQFHPFSLELDVVAYESSFSVFELCSFGKRD</sequence>
<dbReference type="OrthoDB" id="1918952at2759"/>
<keyword evidence="3" id="KW-0539">Nucleus</keyword>
<evidence type="ECO:0000313" key="7">
    <source>
        <dbReference type="Proteomes" id="UP000428333"/>
    </source>
</evidence>
<feature type="region of interest" description="Disordered" evidence="4">
    <location>
        <begin position="1"/>
        <end position="26"/>
    </location>
</feature>
<evidence type="ECO:0000256" key="4">
    <source>
        <dbReference type="SAM" id="MobiDB-lite"/>
    </source>
</evidence>
<proteinExistence type="predicted"/>
<comment type="caution">
    <text evidence="6">The sequence shown here is derived from an EMBL/GenBank/DDBJ whole genome shotgun (WGS) entry which is preliminary data.</text>
</comment>
<feature type="domain" description="VQ" evidence="5">
    <location>
        <begin position="26"/>
        <end position="52"/>
    </location>
</feature>
<dbReference type="Pfam" id="PF05678">
    <property type="entry name" value="VQ"/>
    <property type="match status" value="1"/>
</dbReference>
<dbReference type="InterPro" id="IPR039611">
    <property type="entry name" value="VQ_4/11/13/19/31/33"/>
</dbReference>
<name>A0A6A4MKK6_9ERIC</name>
<evidence type="ECO:0000259" key="5">
    <source>
        <dbReference type="Pfam" id="PF05678"/>
    </source>
</evidence>
<evidence type="ECO:0000256" key="1">
    <source>
        <dbReference type="ARBA" id="ARBA00004123"/>
    </source>
</evidence>
<comment type="subcellular location">
    <subcellularLocation>
        <location evidence="1">Nucleus</location>
    </subcellularLocation>
</comment>
<keyword evidence="7" id="KW-1185">Reference proteome</keyword>
<feature type="region of interest" description="Disordered" evidence="4">
    <location>
        <begin position="62"/>
        <end position="90"/>
    </location>
</feature>